<feature type="compositionally biased region" description="Low complexity" evidence="1">
    <location>
        <begin position="22"/>
        <end position="50"/>
    </location>
</feature>
<proteinExistence type="predicted"/>
<accession>A0A7G2CNY8</accession>
<evidence type="ECO:0000313" key="3">
    <source>
        <dbReference type="Proteomes" id="UP000515908"/>
    </source>
</evidence>
<evidence type="ECO:0000256" key="1">
    <source>
        <dbReference type="SAM" id="MobiDB-lite"/>
    </source>
</evidence>
<reference evidence="2 3" key="1">
    <citation type="submission" date="2020-08" db="EMBL/GenBank/DDBJ databases">
        <authorList>
            <person name="Newling K."/>
            <person name="Davey J."/>
            <person name="Forrester S."/>
        </authorList>
    </citation>
    <scope>NUCLEOTIDE SEQUENCE [LARGE SCALE GENOMIC DNA]</scope>
    <source>
        <strain evidence="3">Crithidia deanei Carvalho (ATCC PRA-265)</strain>
    </source>
</reference>
<feature type="region of interest" description="Disordered" evidence="1">
    <location>
        <begin position="1"/>
        <end position="50"/>
    </location>
</feature>
<dbReference type="EMBL" id="LR877165">
    <property type="protein sequence ID" value="CAD2221568.1"/>
    <property type="molecule type" value="Genomic_DNA"/>
</dbReference>
<dbReference type="AlphaFoldDB" id="A0A7G2CNY8"/>
<evidence type="ECO:0000313" key="2">
    <source>
        <dbReference type="EMBL" id="CAD2221568.1"/>
    </source>
</evidence>
<protein>
    <submittedName>
        <fullName evidence="2">Uncharacterized protein</fullName>
    </submittedName>
</protein>
<feature type="region of interest" description="Disordered" evidence="1">
    <location>
        <begin position="106"/>
        <end position="175"/>
    </location>
</feature>
<gene>
    <name evidence="2" type="ORF">ADEAN_000910000</name>
</gene>
<feature type="compositionally biased region" description="Low complexity" evidence="1">
    <location>
        <begin position="327"/>
        <end position="414"/>
    </location>
</feature>
<feature type="region of interest" description="Disordered" evidence="1">
    <location>
        <begin position="327"/>
        <end position="434"/>
    </location>
</feature>
<sequence length="810" mass="92703">MEHCHPTHMYAAPPCPQPSHPPQQTQPSAWAKQAWQSSQQQAWANQAPQFSQQQAWANQAWQSSQQQAWANQVLQQSQRSAWANQAPQFSQQQAWANQVLQQSQRSAWANQAPQSSQQQAWANQAPQSSQQQAWANQAPQSSQQQAWASQAPQSSQQQAWANQAPQFSQQQAWANQAWQSSQQQAWANQVLQQSQRSAWANQAPQFSQQQAWANQVLQQSQRSAWANQAPQSSQQQAWANQAPQSSQQQAWANQAPQSSQQQAWASQAPQFSQQQAWANQAWQSSQQQAWANQVLQQSQRSAWANQAPQFSQQQAWANQVLQQSQRSAWANQAPQSSQQQAWANQAPQSSQQQAWANQAPQSSQQQAWANQAPQSSQQQAWANQAPQSSQQQAWANQAPQSSQQQAWATQAPQPLQQPPPQIQKNPQQQQQEEDRLRVDALHYVSSVLSGFPGNFQQIMNTLFADAGQRYGGEPHQQAQWIWDQLGFHGSFRALDGETQERLARDAVVTGCQYLTQKQQQQEEDRLRVDALRYVSRVLRNFFEDVQETMMNLFAQAGQRYGGDLHQQAQWIWDQLGFHGSFRALDGETQERLARDAVVTGCACRAQLLHLIREEKQNRATLLEGEAQSHTELVQACLHPGQELRRAQEEWLQTAALKHVWSELDSFPEYTQKVLRRLADEASEKWPDEPDRHAPWVWRQLYFHGSFMAPDVKTRTQLVLDAVEEGAQRHANHEKMLRDLDLKEEKSRATLLEKEGNCRVELEQVFLHIEKRLQLEKDRQEFEKRLEELGGPVGKVKLISVTRHKRSRLED</sequence>
<name>A0A7G2CNY8_9TRYP</name>
<dbReference type="VEuPathDB" id="TriTrypDB:ADEAN_000910000"/>
<keyword evidence="3" id="KW-1185">Reference proteome</keyword>
<dbReference type="Proteomes" id="UP000515908">
    <property type="component" value="Chromosome 21"/>
</dbReference>
<feature type="region of interest" description="Disordered" evidence="1">
    <location>
        <begin position="223"/>
        <end position="271"/>
    </location>
</feature>
<organism evidence="2 3">
    <name type="scientific">Angomonas deanei</name>
    <dbReference type="NCBI Taxonomy" id="59799"/>
    <lineage>
        <taxon>Eukaryota</taxon>
        <taxon>Discoba</taxon>
        <taxon>Euglenozoa</taxon>
        <taxon>Kinetoplastea</taxon>
        <taxon>Metakinetoplastina</taxon>
        <taxon>Trypanosomatida</taxon>
        <taxon>Trypanosomatidae</taxon>
        <taxon>Strigomonadinae</taxon>
        <taxon>Angomonas</taxon>
    </lineage>
</organism>